<dbReference type="CDD" id="cd01948">
    <property type="entry name" value="EAL"/>
    <property type="match status" value="1"/>
</dbReference>
<evidence type="ECO:0000259" key="2">
    <source>
        <dbReference type="PROSITE" id="PS50887"/>
    </source>
</evidence>
<dbReference type="Pfam" id="PF00990">
    <property type="entry name" value="GGDEF"/>
    <property type="match status" value="1"/>
</dbReference>
<evidence type="ECO:0000259" key="1">
    <source>
        <dbReference type="PROSITE" id="PS50883"/>
    </source>
</evidence>
<dbReference type="InterPro" id="IPR029787">
    <property type="entry name" value="Nucleotide_cyclase"/>
</dbReference>
<feature type="domain" description="GGDEF" evidence="2">
    <location>
        <begin position="161"/>
        <end position="281"/>
    </location>
</feature>
<name>A0ABR6VH28_9FIRM</name>
<comment type="caution">
    <text evidence="3">The sequence shown here is derived from an EMBL/GenBank/DDBJ whole genome shotgun (WGS) entry which is preliminary data.</text>
</comment>
<feature type="domain" description="EAL" evidence="1">
    <location>
        <begin position="294"/>
        <end position="546"/>
    </location>
</feature>
<dbReference type="InterPro" id="IPR050706">
    <property type="entry name" value="Cyclic-di-GMP_PDE-like"/>
</dbReference>
<dbReference type="Proteomes" id="UP000606870">
    <property type="component" value="Unassembled WGS sequence"/>
</dbReference>
<evidence type="ECO:0000313" key="4">
    <source>
        <dbReference type="Proteomes" id="UP000606870"/>
    </source>
</evidence>
<dbReference type="EMBL" id="JACOGK010000011">
    <property type="protein sequence ID" value="MBC3536613.1"/>
    <property type="molecule type" value="Genomic_DNA"/>
</dbReference>
<protein>
    <submittedName>
        <fullName evidence="3">EAL domain-containing protein</fullName>
    </submittedName>
</protein>
<sequence>MKQEKQAVTELISTCLEQLPGGVIISREEPLGELVYINQYVVDFFDCRSKEEVYRLAKHNLLGLVPQEERETLRKIMYADRQCTAAPLHMRYTLGTRTGRLRHVDVLDYIVEMDAGERLHYLFSVPGDDPVLTQDALSGKRRFLTYTRQIPQLEAARQSIPDLAILSFHIDHYKMYAMKYGSEATEKMVLRCAALVQEIFAHTFLFSLSEERFVFLAHEDALEEKICQAQARMRSEFPDQIVMFHFGIYRLHEPGEDLNRAITWAELACDNIRDEVSACYEECTAPLREEIQIRRHVVSHIDEAIEKGWIRPYYQPVAWAGDLTLHGFEALARWQDPHYGMLLPDTFIKALEDSHQIDKLDQYMITCICREYRQRVDLDLPVFPISLNLSRLDFFLSDAFQVLEDNVSCYDVPRELIRIEITESLMIGDAGRMEEEISRFRDAGYQVWMDDFGSGYSSLHTLKSYTFDMIKLDKEFIRPFTDKGRRIVTSILAMNHVLAVPTLVEGVETWDQLAFLRKRGCELIQGYLLGAPMPYEKSLENFKRIQQRLHDGNT</sequence>
<dbReference type="InterPro" id="IPR013087">
    <property type="entry name" value="Znf_C2H2_type"/>
</dbReference>
<dbReference type="Gene3D" id="3.20.20.450">
    <property type="entry name" value="EAL domain"/>
    <property type="match status" value="1"/>
</dbReference>
<dbReference type="PANTHER" id="PTHR33121:SF70">
    <property type="entry name" value="SIGNALING PROTEIN YKOW"/>
    <property type="match status" value="1"/>
</dbReference>
<dbReference type="Pfam" id="PF00563">
    <property type="entry name" value="EAL"/>
    <property type="match status" value="1"/>
</dbReference>
<dbReference type="InterPro" id="IPR035919">
    <property type="entry name" value="EAL_sf"/>
</dbReference>
<dbReference type="PANTHER" id="PTHR33121">
    <property type="entry name" value="CYCLIC DI-GMP PHOSPHODIESTERASE PDEF"/>
    <property type="match status" value="1"/>
</dbReference>
<gene>
    <name evidence="3" type="ORF">H8J70_05040</name>
</gene>
<organism evidence="3 4">
    <name type="scientific">Megasphaera hominis</name>
    <dbReference type="NCBI Taxonomy" id="159836"/>
    <lineage>
        <taxon>Bacteria</taxon>
        <taxon>Bacillati</taxon>
        <taxon>Bacillota</taxon>
        <taxon>Negativicutes</taxon>
        <taxon>Veillonellales</taxon>
        <taxon>Veillonellaceae</taxon>
        <taxon>Megasphaera</taxon>
    </lineage>
</organism>
<dbReference type="InterPro" id="IPR000160">
    <property type="entry name" value="GGDEF_dom"/>
</dbReference>
<reference evidence="3 4" key="1">
    <citation type="submission" date="2020-08" db="EMBL/GenBank/DDBJ databases">
        <authorList>
            <person name="Liu C."/>
            <person name="Sun Q."/>
        </authorList>
    </citation>
    <scope>NUCLEOTIDE SEQUENCE [LARGE SCALE GENOMIC DNA]</scope>
    <source>
        <strain evidence="3 4">NSJ-59</strain>
    </source>
</reference>
<dbReference type="InterPro" id="IPR001633">
    <property type="entry name" value="EAL_dom"/>
</dbReference>
<dbReference type="SUPFAM" id="SSF141868">
    <property type="entry name" value="EAL domain-like"/>
    <property type="match status" value="1"/>
</dbReference>
<dbReference type="InterPro" id="IPR043128">
    <property type="entry name" value="Rev_trsase/Diguanyl_cyclase"/>
</dbReference>
<dbReference type="SUPFAM" id="SSF55073">
    <property type="entry name" value="Nucleotide cyclase"/>
    <property type="match status" value="1"/>
</dbReference>
<proteinExistence type="predicted"/>
<dbReference type="RefSeq" id="WP_186502769.1">
    <property type="nucleotide sequence ID" value="NZ_JACOGK010000011.1"/>
</dbReference>
<dbReference type="Gene3D" id="3.30.70.270">
    <property type="match status" value="1"/>
</dbReference>
<dbReference type="PROSITE" id="PS00028">
    <property type="entry name" value="ZINC_FINGER_C2H2_1"/>
    <property type="match status" value="1"/>
</dbReference>
<dbReference type="PROSITE" id="PS50887">
    <property type="entry name" value="GGDEF"/>
    <property type="match status" value="1"/>
</dbReference>
<dbReference type="PROSITE" id="PS50883">
    <property type="entry name" value="EAL"/>
    <property type="match status" value="1"/>
</dbReference>
<keyword evidence="4" id="KW-1185">Reference proteome</keyword>
<accession>A0ABR6VH28</accession>
<evidence type="ECO:0000313" key="3">
    <source>
        <dbReference type="EMBL" id="MBC3536613.1"/>
    </source>
</evidence>
<dbReference type="SMART" id="SM00052">
    <property type="entry name" value="EAL"/>
    <property type="match status" value="1"/>
</dbReference>